<comment type="caution">
    <text evidence="2">The sequence shown here is derived from an EMBL/GenBank/DDBJ whole genome shotgun (WGS) entry which is preliminary data.</text>
</comment>
<dbReference type="EMBL" id="CANHGI010000005">
    <property type="protein sequence ID" value="CAI5453729.1"/>
    <property type="molecule type" value="Genomic_DNA"/>
</dbReference>
<feature type="compositionally biased region" description="Basic and acidic residues" evidence="1">
    <location>
        <begin position="1"/>
        <end position="14"/>
    </location>
</feature>
<dbReference type="Proteomes" id="UP001152747">
    <property type="component" value="Unassembled WGS sequence"/>
</dbReference>
<feature type="compositionally biased region" description="Basic residues" evidence="1">
    <location>
        <begin position="151"/>
        <end position="161"/>
    </location>
</feature>
<feature type="region of interest" description="Disordered" evidence="1">
    <location>
        <begin position="1"/>
        <end position="28"/>
    </location>
</feature>
<evidence type="ECO:0000313" key="3">
    <source>
        <dbReference type="Proteomes" id="UP001152747"/>
    </source>
</evidence>
<accession>A0A9P1N8J8</accession>
<evidence type="ECO:0000313" key="2">
    <source>
        <dbReference type="EMBL" id="CAI5453729.1"/>
    </source>
</evidence>
<evidence type="ECO:0000256" key="1">
    <source>
        <dbReference type="SAM" id="MobiDB-lite"/>
    </source>
</evidence>
<dbReference type="AlphaFoldDB" id="A0A9P1N8J8"/>
<keyword evidence="3" id="KW-1185">Reference proteome</keyword>
<reference evidence="2" key="1">
    <citation type="submission" date="2022-11" db="EMBL/GenBank/DDBJ databases">
        <authorList>
            <person name="Kikuchi T."/>
        </authorList>
    </citation>
    <scope>NUCLEOTIDE SEQUENCE</scope>
    <source>
        <strain evidence="2">PS1010</strain>
    </source>
</reference>
<sequence>MENRKKNTGEDRKWSKQITDPTLEHQNEIIVRTEYSTPESEEIQDEGPETMEELAIRISELGVSELERQADEMIKIPEHERCPTFNVVRSEIQRRRRWIDKLKKLDGDSEETVQEKVRLRQVFQNEVRMLRFFRGDTRQPEEEVEEDIEKKKKKHPRITAP</sequence>
<proteinExistence type="predicted"/>
<gene>
    <name evidence="2" type="ORF">CAMP_LOCUS16366</name>
</gene>
<protein>
    <submittedName>
        <fullName evidence="2">Uncharacterized protein</fullName>
    </submittedName>
</protein>
<feature type="region of interest" description="Disordered" evidence="1">
    <location>
        <begin position="135"/>
        <end position="161"/>
    </location>
</feature>
<name>A0A9P1N8J8_9PELO</name>
<organism evidence="2 3">
    <name type="scientific">Caenorhabditis angaria</name>
    <dbReference type="NCBI Taxonomy" id="860376"/>
    <lineage>
        <taxon>Eukaryota</taxon>
        <taxon>Metazoa</taxon>
        <taxon>Ecdysozoa</taxon>
        <taxon>Nematoda</taxon>
        <taxon>Chromadorea</taxon>
        <taxon>Rhabditida</taxon>
        <taxon>Rhabditina</taxon>
        <taxon>Rhabditomorpha</taxon>
        <taxon>Rhabditoidea</taxon>
        <taxon>Rhabditidae</taxon>
        <taxon>Peloderinae</taxon>
        <taxon>Caenorhabditis</taxon>
    </lineage>
</organism>